<dbReference type="InterPro" id="IPR006036">
    <property type="entry name" value="K_uptake_TrkA"/>
</dbReference>
<dbReference type="SUPFAM" id="SSF51735">
    <property type="entry name" value="NAD(P)-binding Rossmann-fold domains"/>
    <property type="match status" value="2"/>
</dbReference>
<evidence type="ECO:0000256" key="1">
    <source>
        <dbReference type="ARBA" id="ARBA00017378"/>
    </source>
</evidence>
<dbReference type="PRINTS" id="PR00335">
    <property type="entry name" value="KUPTAKETRKA"/>
</dbReference>
<dbReference type="InterPro" id="IPR036721">
    <property type="entry name" value="RCK_C_sf"/>
</dbReference>
<dbReference type="InterPro" id="IPR006037">
    <property type="entry name" value="RCK_C"/>
</dbReference>
<feature type="domain" description="RCK C-terminal" evidence="8">
    <location>
        <begin position="138"/>
        <end position="221"/>
    </location>
</feature>
<proteinExistence type="predicted"/>
<dbReference type="Pfam" id="PF02254">
    <property type="entry name" value="TrkA_N"/>
    <property type="match status" value="2"/>
</dbReference>
<dbReference type="AlphaFoldDB" id="A0A7M2YTY7"/>
<keyword evidence="3" id="KW-0633">Potassium transport</keyword>
<evidence type="ECO:0000256" key="5">
    <source>
        <dbReference type="ARBA" id="ARBA00023027"/>
    </source>
</evidence>
<gene>
    <name evidence="9" type="ORF">Gocc_2841</name>
</gene>
<dbReference type="PROSITE" id="PS51201">
    <property type="entry name" value="RCK_N"/>
    <property type="match status" value="2"/>
</dbReference>
<dbReference type="GO" id="GO:0005886">
    <property type="term" value="C:plasma membrane"/>
    <property type="evidence" value="ECO:0007669"/>
    <property type="project" value="InterPro"/>
</dbReference>
<dbReference type="SUPFAM" id="SSF116726">
    <property type="entry name" value="TrkA C-terminal domain-like"/>
    <property type="match status" value="2"/>
</dbReference>
<evidence type="ECO:0000256" key="4">
    <source>
        <dbReference type="ARBA" id="ARBA00022958"/>
    </source>
</evidence>
<evidence type="ECO:0000256" key="6">
    <source>
        <dbReference type="ARBA" id="ARBA00023065"/>
    </source>
</evidence>
<dbReference type="PANTHER" id="PTHR43833">
    <property type="entry name" value="POTASSIUM CHANNEL PROTEIN 2-RELATED-RELATED"/>
    <property type="match status" value="1"/>
</dbReference>
<evidence type="ECO:0000256" key="3">
    <source>
        <dbReference type="ARBA" id="ARBA00022538"/>
    </source>
</evidence>
<feature type="domain" description="RCK C-terminal" evidence="8">
    <location>
        <begin position="363"/>
        <end position="441"/>
    </location>
</feature>
<dbReference type="Pfam" id="PF02080">
    <property type="entry name" value="TrkA_C"/>
    <property type="match status" value="2"/>
</dbReference>
<keyword evidence="5" id="KW-0520">NAD</keyword>
<keyword evidence="6" id="KW-0406">Ion transport</keyword>
<comment type="caution">
    <text evidence="9">The sequence shown here is derived from an EMBL/GenBank/DDBJ whole genome shotgun (WGS) entry which is preliminary data.</text>
</comment>
<sequence>MNIFVIGAGQVGSTVVEALHVEHALTVLDLDPARLSPLAYRFDVATIEANGASRRALADAGVRDADLVIACTSRDEANLVAATFARIEAPRATTVIRTSNVEYIELWREGRLDVDFVVSSELETAHAIARVVGVPAAVQTDVFANGQVQMVEYDVSERSNPAVVGRPLRECGIPAQSRLVSIIRGGTMTIPRGDAVILPGDRLVIVGSPESAQEWGELLSPGEGKVEDVVVFGGGRVGAAIARQLLEMQIGVRLIEPDRERARSIAEELPGARVYQATGLDPDFIERERIGQAQAAVFAMREDAKNHYAATLARVHGVEFTIAIVHDTISQEVYEHSGIDVTVNPRQVTAEELVRFAHDPRTQQVAMIEGNRFEVLDITTSPSSEYVGLRFRDMPIRGALIGAIVRDGKAIFPRSDDVLSAGDRVIVFTESSRVADVERVL</sequence>
<dbReference type="Gene3D" id="3.40.50.720">
    <property type="entry name" value="NAD(P)-binding Rossmann-like Domain"/>
    <property type="match status" value="2"/>
</dbReference>
<dbReference type="InterPro" id="IPR003148">
    <property type="entry name" value="RCK_N"/>
</dbReference>
<dbReference type="NCBIfam" id="NF007039">
    <property type="entry name" value="PRK09496.3-2"/>
    <property type="match status" value="1"/>
</dbReference>
<keyword evidence="10" id="KW-1185">Reference proteome</keyword>
<keyword evidence="2" id="KW-0813">Transport</keyword>
<name>A0A7M2YTY7_9ACTN</name>
<protein>
    <recommendedName>
        <fullName evidence="1">Trk system potassium uptake protein TrkA</fullName>
    </recommendedName>
</protein>
<dbReference type="GO" id="GO:0015079">
    <property type="term" value="F:potassium ion transmembrane transporter activity"/>
    <property type="evidence" value="ECO:0007669"/>
    <property type="project" value="InterPro"/>
</dbReference>
<dbReference type="PANTHER" id="PTHR43833:SF5">
    <property type="entry name" value="TRK SYSTEM POTASSIUM UPTAKE PROTEIN TRKA"/>
    <property type="match status" value="1"/>
</dbReference>
<keyword evidence="4" id="KW-0630">Potassium</keyword>
<evidence type="ECO:0000313" key="9">
    <source>
        <dbReference type="EMBL" id="RDI73485.1"/>
    </source>
</evidence>
<reference evidence="9 10" key="1">
    <citation type="submission" date="2018-07" db="EMBL/GenBank/DDBJ databases">
        <title>High-quality-draft genome sequence of Gaiella occulta.</title>
        <authorList>
            <person name="Severino R."/>
            <person name="Froufe H.J.C."/>
            <person name="Rainey F.A."/>
            <person name="Barroso C."/>
            <person name="Albuquerque L."/>
            <person name="Lobo-Da-Cunha A."/>
            <person name="Da Costa M.S."/>
            <person name="Egas C."/>
        </authorList>
    </citation>
    <scope>NUCLEOTIDE SEQUENCE [LARGE SCALE GENOMIC DNA]</scope>
    <source>
        <strain evidence="9 10">F2-233</strain>
    </source>
</reference>
<reference evidence="10" key="2">
    <citation type="journal article" date="2019" name="MicrobiologyOpen">
        <title>High-quality draft genome sequence of Gaiella occulta isolated from a 150 meter deep mineral water borehole and comparison with the genome sequences of other deep-branching lineages of the phylum Actinobacteria.</title>
        <authorList>
            <person name="Severino R."/>
            <person name="Froufe H.J.C."/>
            <person name="Barroso C."/>
            <person name="Albuquerque L."/>
            <person name="Lobo-da-Cunha A."/>
            <person name="da Costa M.S."/>
            <person name="Egas C."/>
        </authorList>
    </citation>
    <scope>NUCLEOTIDE SEQUENCE [LARGE SCALE GENOMIC DNA]</scope>
    <source>
        <strain evidence="10">F2-233</strain>
    </source>
</reference>
<dbReference type="InterPro" id="IPR050721">
    <property type="entry name" value="Trk_Ktr_HKT_K-transport"/>
</dbReference>
<dbReference type="RefSeq" id="WP_181813715.1">
    <property type="nucleotide sequence ID" value="NZ_QQZY01000009.1"/>
</dbReference>
<evidence type="ECO:0000259" key="7">
    <source>
        <dbReference type="PROSITE" id="PS51201"/>
    </source>
</evidence>
<accession>A0A7M2YTY7</accession>
<feature type="domain" description="RCK N-terminal" evidence="7">
    <location>
        <begin position="226"/>
        <end position="343"/>
    </location>
</feature>
<dbReference type="InterPro" id="IPR036291">
    <property type="entry name" value="NAD(P)-bd_dom_sf"/>
</dbReference>
<organism evidence="9 10">
    <name type="scientific">Gaiella occulta</name>
    <dbReference type="NCBI Taxonomy" id="1002870"/>
    <lineage>
        <taxon>Bacteria</taxon>
        <taxon>Bacillati</taxon>
        <taxon>Actinomycetota</taxon>
        <taxon>Thermoleophilia</taxon>
        <taxon>Gaiellales</taxon>
        <taxon>Gaiellaceae</taxon>
        <taxon>Gaiella</taxon>
    </lineage>
</organism>
<dbReference type="EMBL" id="QQZY01000009">
    <property type="protein sequence ID" value="RDI73485.1"/>
    <property type="molecule type" value="Genomic_DNA"/>
</dbReference>
<evidence type="ECO:0000256" key="2">
    <source>
        <dbReference type="ARBA" id="ARBA00022448"/>
    </source>
</evidence>
<dbReference type="Gene3D" id="3.30.70.1450">
    <property type="entry name" value="Regulator of K+ conductance, C-terminal domain"/>
    <property type="match status" value="2"/>
</dbReference>
<dbReference type="PROSITE" id="PS51202">
    <property type="entry name" value="RCK_C"/>
    <property type="match status" value="2"/>
</dbReference>
<evidence type="ECO:0000313" key="10">
    <source>
        <dbReference type="Proteomes" id="UP000254134"/>
    </source>
</evidence>
<dbReference type="Proteomes" id="UP000254134">
    <property type="component" value="Unassembled WGS sequence"/>
</dbReference>
<evidence type="ECO:0000259" key="8">
    <source>
        <dbReference type="PROSITE" id="PS51202"/>
    </source>
</evidence>
<dbReference type="NCBIfam" id="NF007034">
    <property type="entry name" value="PRK09496.2-1"/>
    <property type="match status" value="1"/>
</dbReference>
<feature type="domain" description="RCK N-terminal" evidence="7">
    <location>
        <begin position="1"/>
        <end position="118"/>
    </location>
</feature>